<dbReference type="SMART" id="SM00487">
    <property type="entry name" value="DEXDc"/>
    <property type="match status" value="1"/>
</dbReference>
<keyword evidence="3" id="KW-0677">Repeat</keyword>
<comment type="catalytic activity">
    <reaction evidence="12">
        <text>ATP + H2O = ADP + phosphate + H(+)</text>
        <dbReference type="Rhea" id="RHEA:13065"/>
        <dbReference type="ChEBI" id="CHEBI:15377"/>
        <dbReference type="ChEBI" id="CHEBI:15378"/>
        <dbReference type="ChEBI" id="CHEBI:30616"/>
        <dbReference type="ChEBI" id="CHEBI:43474"/>
        <dbReference type="ChEBI" id="CHEBI:456216"/>
        <dbReference type="EC" id="3.6.4.13"/>
    </reaction>
</comment>
<dbReference type="InterPro" id="IPR007052">
    <property type="entry name" value="CS_dom"/>
</dbReference>
<keyword evidence="2" id="KW-0217">Developmental protein</keyword>
<feature type="region of interest" description="Disordered" evidence="15">
    <location>
        <begin position="583"/>
        <end position="606"/>
    </location>
</feature>
<evidence type="ECO:0000256" key="14">
    <source>
        <dbReference type="SAM" id="Coils"/>
    </source>
</evidence>
<evidence type="ECO:0000256" key="8">
    <source>
        <dbReference type="ARBA" id="ARBA00022840"/>
    </source>
</evidence>
<evidence type="ECO:0000256" key="7">
    <source>
        <dbReference type="ARBA" id="ARBA00022806"/>
    </source>
</evidence>
<dbReference type="PANTHER" id="PTHR22655:SF2">
    <property type="entry name" value="ATP-DEPENDENT RNA HELICASE TDRD12-RELATED"/>
    <property type="match status" value="1"/>
</dbReference>
<sequence length="2310" mass="262837">MTTEKDKHVSVTHFINPQLFWFHEICVPNPAYHEIKELEEQLEQYYKTHQPWTQAIRKPTVDMLVAVKFLSWHKMIRARVEHIANFSKNTQGGEYIMWAIDYGFPFQTKSEQIFRLPDKLSRPVAHIQRGGLAYLTPAETDFDFRMSCAVTKAKENWSQRACELVDKLLNESESVVFIEKFQHDAHFWGDLIVTTHLGYKCNVRDYLIGISLALDAGPSFRETCANLKATKILPWMTNSGNSKFSANKGFLCEGIGRDDKKLQQSINTDLDDYAKKKVEDWCARNEIANLQETADFEEDLLLDSVKFDDSVSNKDFEVRKLNSVETVEITKESKNAAECEKLLSDDESVNSINNCEINEQKLGMAGALTKSLELKYSKQQLPPEPKSIDFDVSLDSEKESLKENVPHGKEKLLNGVESLASTRSAVSRKQKLLEKRKQISNKQTDESIITDKLQELSLKPETTKKNNNLIELTSNASTTVESDIDKPVRKTITESSETSVVSTNVTSTRAKRHLLNRQRASIKQEETTTDSTSTNELTPQATTVSSKRMEYLRKQRLEKLKTEKHEEAKQECATEEPICKTQDQAQSSEVVEKSTAPTAPAKSSAHFSRLLNLRKKHSEPQQPKPVIKRAFLPSKKVKDVKPDAYFELTQPRLRPATETLKESTTFHGLRMIPAGFDITNLNHYKDEKNHWHRKATTRFDHVPHDLDVVTMEKKETQQHKNADSAGSKAVENAASTAKHANILDTTVPELSEDPIDFSIISEAKSKDSTTPEELSPYSSSNSPAPKKYGRYRSLKSPATQMNKIDEILRSAYNEKAGGNIDILDLDNLNSSACKDDSDNTDLYSADDGTNGTTTTDNEDIELEHNSTSNKRSLIRNRLLNKLAAQQEHLKKIEDKLTNELNTPKPETFRIHLPEVKELRVVEGEHKLKTKFIDHLVLAHSNVPLTALTSITEAFFLKEIHDEMENMRVTKLYRIQAYAWPHLLRGNSMFVVNPHKSGKTWSYLPAICSLVAYRIQSCRIAETFGPVAIILLPTSAHVEVVHNYCKRLLLGVRPAVTTVASYGVRNANDAKIQLLNSCGILVATPASLLRLLRDNEKEPLIDMERLKHLVIDDLDLMLSRSQNDIELVLKTLFKLSKRSKDTTLPWQLVVTSRDWDSLLVALMRKSNQPLLLIGDFLEAAVYGRVMISIKLCPSERKITTILEFIEQYSLENERILVLCNSDDDVYEVVDGLTTSAHVCIAYDNHASADVRTIIEEWRKKKVMSSRILVCADSSFPELQIQNVSHVIHYSMPTSWTKFTARFSALAQTYDNYVSTNFETPTGLDRPTARSLILLDEENSIQLPRLMDFMKKHDQLKFIHADILAVSKRVLVEREEARILQGTRMCPFVLEFGECDEPRCEFRHNLTRFDAVAKKDNIPTNGDLRILILKVFSPTHYAARLLQQRTPNSNKWQDIRRSPEVCNFSMQLNLHYMKQENWNLLWPLHIGDLCIYKYADTYQRARILELPDVPNTAIIKVIKLTLKLIDEGSIISSVKSDELYVCADKFKDFPAQAINIRLTGVVPFDNERTWDTKATKTVQKWIMTDIKQNECVHVSINFTLIDTIWVNNVIVMEQLEQVGQYVYRVNLKRSLMEKNIADVGDSKKQGIREIAEELGLLAYGDESDMLSDSEGEFKSFSENDTSNLMKFSSNDNTAESEKLQQVERHTAETQEVAESHSLIKIDDDNDNVEDWDAQLNDNANNAKEIYLPLQATIKIEADVDPTITTRETKADDKIISTDIRTSKTGKEAWLELPLEQIVKVEIGSEDENGNWSDIYLQHIDSELLDKFDELLLLINKHIAKLKRNPAMPFPASWFKPMQNCIIHYDDRYLRAKLYGIFSNKSTANGAPSTIYRFFLCDYACFVMANSDELYKDFLYPTIQEIVEFTPYQAIHCRLAGIHFNKFAKRYKVTKDYLFAYAVKASGCALTSTIADFNINSYEILLYENETEENLQTIELFNNKLVENGVATVDESAKDLLEKHEEVPKTPKDLCTFDELLQCIQRSFELEMCELNDASTITPLQGIEPPLQEVTESVDKLSPSPNKPLGYKKLKSKSTPNSSGNEEEPLLTSSKTTSSSDNSRALNATSTTLDTTSSSTNSLPPPPALQAKHKRPQLSWYDTDCFIYLVIHAPDVVDYYLEVAADTLIFAANIQDVPHALVLNLLGIVEPSLVSHEIRGLNVVVRLVKGVFMKWPRLLQQTMRYPWLTYNLNALDLAEVEKLLPQQQLEMILQKTAALNHNDSSSDEDSDDERNLFQTYTPIVNSEDLHDPTLELL</sequence>
<dbReference type="PROSITE" id="PS51203">
    <property type="entry name" value="CS"/>
    <property type="match status" value="1"/>
</dbReference>
<evidence type="ECO:0000256" key="6">
    <source>
        <dbReference type="ARBA" id="ARBA00022801"/>
    </source>
</evidence>
<dbReference type="InterPro" id="IPR027417">
    <property type="entry name" value="P-loop_NTPase"/>
</dbReference>
<organism evidence="19 20">
    <name type="scientific">Bactrocera dorsalis</name>
    <name type="common">Oriental fruit fly</name>
    <name type="synonym">Dacus dorsalis</name>
    <dbReference type="NCBI Taxonomy" id="27457"/>
    <lineage>
        <taxon>Eukaryota</taxon>
        <taxon>Metazoa</taxon>
        <taxon>Ecdysozoa</taxon>
        <taxon>Arthropoda</taxon>
        <taxon>Hexapoda</taxon>
        <taxon>Insecta</taxon>
        <taxon>Pterygota</taxon>
        <taxon>Neoptera</taxon>
        <taxon>Endopterygota</taxon>
        <taxon>Diptera</taxon>
        <taxon>Brachycera</taxon>
        <taxon>Muscomorpha</taxon>
        <taxon>Tephritoidea</taxon>
        <taxon>Tephritidae</taxon>
        <taxon>Bactrocera</taxon>
        <taxon>Bactrocera</taxon>
    </lineage>
</organism>
<dbReference type="RefSeq" id="XP_049310994.1">
    <property type="nucleotide sequence ID" value="XM_049455037.1"/>
</dbReference>
<gene>
    <name evidence="20" type="primary">LOC105224300</name>
</gene>
<feature type="compositionally biased region" description="Low complexity" evidence="15">
    <location>
        <begin position="529"/>
        <end position="538"/>
    </location>
</feature>
<keyword evidence="19" id="KW-1185">Reference proteome</keyword>
<dbReference type="PANTHER" id="PTHR22655">
    <property type="entry name" value="ATP-DEPENDENT RNA HELICASE TDRD12-RELATED"/>
    <property type="match status" value="1"/>
</dbReference>
<dbReference type="Gene3D" id="2.40.50.90">
    <property type="match status" value="1"/>
</dbReference>
<dbReference type="Gene3D" id="3.40.50.300">
    <property type="entry name" value="P-loop containing nucleotide triphosphate hydrolases"/>
    <property type="match status" value="2"/>
</dbReference>
<evidence type="ECO:0000256" key="2">
    <source>
        <dbReference type="ARBA" id="ARBA00022473"/>
    </source>
</evidence>
<dbReference type="InterPro" id="IPR035437">
    <property type="entry name" value="SNase_OB-fold_sf"/>
</dbReference>
<dbReference type="SUPFAM" id="SSF49764">
    <property type="entry name" value="HSP20-like chaperones"/>
    <property type="match status" value="1"/>
</dbReference>
<name>A0ABM3JP40_BACDO</name>
<feature type="compositionally biased region" description="Low complexity" evidence="15">
    <location>
        <begin position="498"/>
        <end position="508"/>
    </location>
</feature>
<evidence type="ECO:0000256" key="5">
    <source>
        <dbReference type="ARBA" id="ARBA00022782"/>
    </source>
</evidence>
<evidence type="ECO:0000256" key="11">
    <source>
        <dbReference type="ARBA" id="ARBA00023254"/>
    </source>
</evidence>
<proteinExistence type="predicted"/>
<dbReference type="Proteomes" id="UP001652620">
    <property type="component" value="Chromosome 4"/>
</dbReference>
<reference evidence="20" key="1">
    <citation type="submission" date="2025-08" db="UniProtKB">
        <authorList>
            <consortium name="RefSeq"/>
        </authorList>
    </citation>
    <scope>IDENTIFICATION</scope>
    <source>
        <tissue evidence="20">Adult</tissue>
    </source>
</reference>
<dbReference type="InterPro" id="IPR008978">
    <property type="entry name" value="HSP20-like_chaperone"/>
</dbReference>
<dbReference type="Gene3D" id="2.60.40.790">
    <property type="match status" value="1"/>
</dbReference>
<keyword evidence="14" id="KW-0175">Coiled coil</keyword>
<evidence type="ECO:0000256" key="3">
    <source>
        <dbReference type="ARBA" id="ARBA00022737"/>
    </source>
</evidence>
<evidence type="ECO:0000259" key="17">
    <source>
        <dbReference type="PROSITE" id="PS51192"/>
    </source>
</evidence>
<evidence type="ECO:0000259" key="16">
    <source>
        <dbReference type="PROSITE" id="PS50103"/>
    </source>
</evidence>
<feature type="compositionally biased region" description="Low complexity" evidence="15">
    <location>
        <begin position="593"/>
        <end position="605"/>
    </location>
</feature>
<keyword evidence="9" id="KW-0744">Spermatogenesis</keyword>
<dbReference type="Gene3D" id="2.30.30.140">
    <property type="match status" value="2"/>
</dbReference>
<evidence type="ECO:0000259" key="18">
    <source>
        <dbReference type="PROSITE" id="PS51203"/>
    </source>
</evidence>
<dbReference type="CDD" id="cd20435">
    <property type="entry name" value="Tudor_TDRD12_rpt2"/>
    <property type="match status" value="1"/>
</dbReference>
<evidence type="ECO:0000256" key="15">
    <source>
        <dbReference type="SAM" id="MobiDB-lite"/>
    </source>
</evidence>
<dbReference type="EC" id="3.6.4.13" evidence="1"/>
<evidence type="ECO:0000256" key="13">
    <source>
        <dbReference type="PROSITE-ProRule" id="PRU00723"/>
    </source>
</evidence>
<feature type="domain" description="Helicase ATP-binding" evidence="17">
    <location>
        <begin position="979"/>
        <end position="1130"/>
    </location>
</feature>
<evidence type="ECO:0000256" key="1">
    <source>
        <dbReference type="ARBA" id="ARBA00012552"/>
    </source>
</evidence>
<accession>A0ABM3JP40</accession>
<keyword evidence="7" id="KW-0347">Helicase</keyword>
<keyword evidence="13" id="KW-0479">Metal-binding</keyword>
<keyword evidence="5" id="KW-0221">Differentiation</keyword>
<keyword evidence="8" id="KW-0067">ATP-binding</keyword>
<evidence type="ECO:0000256" key="12">
    <source>
        <dbReference type="ARBA" id="ARBA00047984"/>
    </source>
</evidence>
<keyword evidence="6" id="KW-0378">Hydrolase</keyword>
<dbReference type="InterPro" id="IPR000571">
    <property type="entry name" value="Znf_CCCH"/>
</dbReference>
<evidence type="ECO:0000256" key="9">
    <source>
        <dbReference type="ARBA" id="ARBA00022871"/>
    </source>
</evidence>
<dbReference type="Pfam" id="PF00567">
    <property type="entry name" value="TUDOR"/>
    <property type="match status" value="1"/>
</dbReference>
<dbReference type="Pfam" id="PF00270">
    <property type="entry name" value="DEAD"/>
    <property type="match status" value="1"/>
</dbReference>
<feature type="region of interest" description="Disordered" evidence="15">
    <location>
        <begin position="498"/>
        <end position="546"/>
    </location>
</feature>
<dbReference type="InterPro" id="IPR002999">
    <property type="entry name" value="Tudor"/>
</dbReference>
<feature type="coiled-coil region" evidence="14">
    <location>
        <begin position="875"/>
        <end position="902"/>
    </location>
</feature>
<keyword evidence="11" id="KW-0469">Meiosis</keyword>
<dbReference type="GeneID" id="105224300"/>
<feature type="region of interest" description="Disordered" evidence="15">
    <location>
        <begin position="2066"/>
        <end position="2147"/>
    </location>
</feature>
<dbReference type="PROSITE" id="PS50103">
    <property type="entry name" value="ZF_C3H1"/>
    <property type="match status" value="1"/>
</dbReference>
<protein>
    <recommendedName>
        <fullName evidence="1">RNA helicase</fullName>
        <ecNumber evidence="1">3.6.4.13</ecNumber>
    </recommendedName>
</protein>
<dbReference type="InterPro" id="IPR014001">
    <property type="entry name" value="Helicase_ATP-bd"/>
</dbReference>
<keyword evidence="4" id="KW-0547">Nucleotide-binding</keyword>
<evidence type="ECO:0000256" key="4">
    <source>
        <dbReference type="ARBA" id="ARBA00022741"/>
    </source>
</evidence>
<evidence type="ECO:0000313" key="19">
    <source>
        <dbReference type="Proteomes" id="UP001652620"/>
    </source>
</evidence>
<dbReference type="SUPFAM" id="SSF63748">
    <property type="entry name" value="Tudor/PWWP/MBT"/>
    <property type="match status" value="3"/>
</dbReference>
<dbReference type="InterPro" id="IPR011545">
    <property type="entry name" value="DEAD/DEAH_box_helicase_dom"/>
</dbReference>
<feature type="region of interest" description="Disordered" evidence="15">
    <location>
        <begin position="761"/>
        <end position="795"/>
    </location>
</feature>
<evidence type="ECO:0000313" key="20">
    <source>
        <dbReference type="RefSeq" id="XP_049310994.1"/>
    </source>
</evidence>
<keyword evidence="10" id="KW-0943">RNA-mediated gene silencing</keyword>
<dbReference type="PROSITE" id="PS51192">
    <property type="entry name" value="HELICASE_ATP_BIND_1"/>
    <property type="match status" value="1"/>
</dbReference>
<keyword evidence="13" id="KW-0862">Zinc</keyword>
<dbReference type="CDD" id="cd20379">
    <property type="entry name" value="Tudor_dTUD-like"/>
    <property type="match status" value="1"/>
</dbReference>
<feature type="domain" description="CS" evidence="18">
    <location>
        <begin position="2146"/>
        <end position="2232"/>
    </location>
</feature>
<evidence type="ECO:0000256" key="10">
    <source>
        <dbReference type="ARBA" id="ARBA00023158"/>
    </source>
</evidence>
<feature type="domain" description="C3H1-type" evidence="16">
    <location>
        <begin position="1378"/>
        <end position="1405"/>
    </location>
</feature>
<feature type="compositionally biased region" description="Low complexity" evidence="15">
    <location>
        <begin position="2105"/>
        <end position="2135"/>
    </location>
</feature>
<feature type="zinc finger region" description="C3H1-type" evidence="13">
    <location>
        <begin position="1378"/>
        <end position="1405"/>
    </location>
</feature>
<keyword evidence="13" id="KW-0863">Zinc-finger</keyword>
<dbReference type="SUPFAM" id="SSF52540">
    <property type="entry name" value="P-loop containing nucleoside triphosphate hydrolases"/>
    <property type="match status" value="2"/>
</dbReference>